<feature type="region of interest" description="Disordered" evidence="9">
    <location>
        <begin position="271"/>
        <end position="311"/>
    </location>
</feature>
<dbReference type="GO" id="GO:0005829">
    <property type="term" value="C:cytosol"/>
    <property type="evidence" value="ECO:0007669"/>
    <property type="project" value="TreeGrafter"/>
</dbReference>
<comment type="subcellular location">
    <subcellularLocation>
        <location evidence="2">Cytoplasm</location>
    </subcellularLocation>
    <subcellularLocation>
        <location evidence="1">Nucleus</location>
    </subcellularLocation>
</comment>
<evidence type="ECO:0000313" key="12">
    <source>
        <dbReference type="Proteomes" id="UP000230750"/>
    </source>
</evidence>
<accession>A0A2G8JUL9</accession>
<dbReference type="InterPro" id="IPR019519">
    <property type="entry name" value="Elp5"/>
</dbReference>
<keyword evidence="7" id="KW-0819">tRNA processing</keyword>
<evidence type="ECO:0000256" key="7">
    <source>
        <dbReference type="ARBA" id="ARBA00022694"/>
    </source>
</evidence>
<dbReference type="Gene3D" id="3.40.50.300">
    <property type="entry name" value="P-loop containing nucleotide triphosphate hydrolases"/>
    <property type="match status" value="1"/>
</dbReference>
<dbReference type="PANTHER" id="PTHR15641:SF1">
    <property type="entry name" value="ELONGATOR COMPLEX PROTEIN 5"/>
    <property type="match status" value="1"/>
</dbReference>
<comment type="pathway">
    <text evidence="3">tRNA modification; 5-methoxycarbonylmethyl-2-thiouridine-tRNA biosynthesis.</text>
</comment>
<dbReference type="GO" id="GO:0033588">
    <property type="term" value="C:elongator holoenzyme complex"/>
    <property type="evidence" value="ECO:0007669"/>
    <property type="project" value="InterPro"/>
</dbReference>
<evidence type="ECO:0000256" key="8">
    <source>
        <dbReference type="ARBA" id="ARBA00023242"/>
    </source>
</evidence>
<comment type="similarity">
    <text evidence="4">Belongs to the ELP5 family.</text>
</comment>
<keyword evidence="8" id="KW-0539">Nucleus</keyword>
<evidence type="ECO:0000256" key="2">
    <source>
        <dbReference type="ARBA" id="ARBA00004496"/>
    </source>
</evidence>
<dbReference type="UniPathway" id="UPA00988"/>
<evidence type="ECO:0000256" key="9">
    <source>
        <dbReference type="SAM" id="MobiDB-lite"/>
    </source>
</evidence>
<sequence>MYFLVNTIYPTLLFEDILILYFVFLLFLDSLNHSGKQLLFALANHVLERVNEIHVIISEVEPDEVKKFFEPEAFSKVVVHDYWTNPLGWNGSEDDTLRVNSDEDLFSGVWSTPRTSPSSKIAVVVDAISLFLPYQTDSVISTSIWSLLHATKEIQSVCVLGLIHADLHTEKTLNALRHLANVQIRLLPIRPTSSASEEAGGSFEIIVNKKSGKVKRQKESYTVNDRSIVCSVLQIGQQASTPFEEVQPDPTANLTFNLTLKDSERKAKENVVLPYTSRQDKSFDGGQSQIFYEPDEADDFDEEDPDDDLDI</sequence>
<organism evidence="11 12">
    <name type="scientific">Stichopus japonicus</name>
    <name type="common">Sea cucumber</name>
    <dbReference type="NCBI Taxonomy" id="307972"/>
    <lineage>
        <taxon>Eukaryota</taxon>
        <taxon>Metazoa</taxon>
        <taxon>Echinodermata</taxon>
        <taxon>Eleutherozoa</taxon>
        <taxon>Echinozoa</taxon>
        <taxon>Holothuroidea</taxon>
        <taxon>Aspidochirotacea</taxon>
        <taxon>Aspidochirotida</taxon>
        <taxon>Stichopodidae</taxon>
        <taxon>Apostichopus</taxon>
    </lineage>
</organism>
<dbReference type="AlphaFoldDB" id="A0A2G8JUL9"/>
<dbReference type="Proteomes" id="UP000230750">
    <property type="component" value="Unassembled WGS sequence"/>
</dbReference>
<dbReference type="CDD" id="cd19496">
    <property type="entry name" value="Elp5"/>
    <property type="match status" value="1"/>
</dbReference>
<evidence type="ECO:0000256" key="5">
    <source>
        <dbReference type="ARBA" id="ARBA00020264"/>
    </source>
</evidence>
<dbReference type="OrthoDB" id="166907at2759"/>
<dbReference type="Pfam" id="PF10483">
    <property type="entry name" value="Elong_Iki1"/>
    <property type="match status" value="2"/>
</dbReference>
<feature type="transmembrane region" description="Helical" evidence="10">
    <location>
        <begin position="6"/>
        <end position="28"/>
    </location>
</feature>
<feature type="compositionally biased region" description="Acidic residues" evidence="9">
    <location>
        <begin position="293"/>
        <end position="311"/>
    </location>
</feature>
<reference evidence="11 12" key="1">
    <citation type="journal article" date="2017" name="PLoS Biol.">
        <title>The sea cucumber genome provides insights into morphological evolution and visceral regeneration.</title>
        <authorList>
            <person name="Zhang X."/>
            <person name="Sun L."/>
            <person name="Yuan J."/>
            <person name="Sun Y."/>
            <person name="Gao Y."/>
            <person name="Zhang L."/>
            <person name="Li S."/>
            <person name="Dai H."/>
            <person name="Hamel J.F."/>
            <person name="Liu C."/>
            <person name="Yu Y."/>
            <person name="Liu S."/>
            <person name="Lin W."/>
            <person name="Guo K."/>
            <person name="Jin S."/>
            <person name="Xu P."/>
            <person name="Storey K.B."/>
            <person name="Huan P."/>
            <person name="Zhang T."/>
            <person name="Zhou Y."/>
            <person name="Zhang J."/>
            <person name="Lin C."/>
            <person name="Li X."/>
            <person name="Xing L."/>
            <person name="Huo D."/>
            <person name="Sun M."/>
            <person name="Wang L."/>
            <person name="Mercier A."/>
            <person name="Li F."/>
            <person name="Yang H."/>
            <person name="Xiang J."/>
        </authorList>
    </citation>
    <scope>NUCLEOTIDE SEQUENCE [LARGE SCALE GENOMIC DNA]</scope>
    <source>
        <strain evidence="11">Shaxun</strain>
        <tissue evidence="11">Muscle</tissue>
    </source>
</reference>
<protein>
    <recommendedName>
        <fullName evidence="5">Elongator complex protein 5</fullName>
    </recommendedName>
</protein>
<keyword evidence="10" id="KW-0812">Transmembrane</keyword>
<comment type="caution">
    <text evidence="11">The sequence shown here is derived from an EMBL/GenBank/DDBJ whole genome shotgun (WGS) entry which is preliminary data.</text>
</comment>
<keyword evidence="12" id="KW-1185">Reference proteome</keyword>
<name>A0A2G8JUL9_STIJA</name>
<evidence type="ECO:0000256" key="6">
    <source>
        <dbReference type="ARBA" id="ARBA00022490"/>
    </source>
</evidence>
<keyword evidence="10" id="KW-0472">Membrane</keyword>
<evidence type="ECO:0000256" key="4">
    <source>
        <dbReference type="ARBA" id="ARBA00009567"/>
    </source>
</evidence>
<keyword evidence="6" id="KW-0963">Cytoplasm</keyword>
<evidence type="ECO:0000313" key="11">
    <source>
        <dbReference type="EMBL" id="PIK39410.1"/>
    </source>
</evidence>
<dbReference type="PANTHER" id="PTHR15641">
    <property type="entry name" value="ELONGATOR COMPLEX PROTEIN 5"/>
    <property type="match status" value="1"/>
</dbReference>
<dbReference type="GO" id="GO:0005634">
    <property type="term" value="C:nucleus"/>
    <property type="evidence" value="ECO:0007669"/>
    <property type="project" value="UniProtKB-SubCell"/>
</dbReference>
<dbReference type="EMBL" id="MRZV01001244">
    <property type="protein sequence ID" value="PIK39410.1"/>
    <property type="molecule type" value="Genomic_DNA"/>
</dbReference>
<proteinExistence type="inferred from homology"/>
<evidence type="ECO:0000256" key="1">
    <source>
        <dbReference type="ARBA" id="ARBA00004123"/>
    </source>
</evidence>
<evidence type="ECO:0000256" key="3">
    <source>
        <dbReference type="ARBA" id="ARBA00005043"/>
    </source>
</evidence>
<keyword evidence="10" id="KW-1133">Transmembrane helix</keyword>
<gene>
    <name evidence="11" type="ORF">BSL78_23767</name>
</gene>
<dbReference type="STRING" id="307972.A0A2G8JUL9"/>
<evidence type="ECO:0000256" key="10">
    <source>
        <dbReference type="SAM" id="Phobius"/>
    </source>
</evidence>
<dbReference type="GO" id="GO:0000049">
    <property type="term" value="F:tRNA binding"/>
    <property type="evidence" value="ECO:0007669"/>
    <property type="project" value="TreeGrafter"/>
</dbReference>
<dbReference type="InterPro" id="IPR027417">
    <property type="entry name" value="P-loop_NTPase"/>
</dbReference>
<dbReference type="GO" id="GO:0002098">
    <property type="term" value="P:tRNA wobble uridine modification"/>
    <property type="evidence" value="ECO:0007669"/>
    <property type="project" value="InterPro"/>
</dbReference>